<dbReference type="PANTHER" id="PTHR46346">
    <property type="entry name" value="PHOSPHATIDYLINOSITOL N-ACETYLGLUCOSAMINYLTRANSFERASE SUBUNIT P"/>
    <property type="match status" value="1"/>
</dbReference>
<evidence type="ECO:0000256" key="5">
    <source>
        <dbReference type="SAM" id="Phobius"/>
    </source>
</evidence>
<reference evidence="7" key="1">
    <citation type="journal article" date="2022" name="G3 (Bethesda)">
        <title>High quality genome of the basidiomycete yeast Dioszegia hungarica PDD-24b-2 isolated from cloud water.</title>
        <authorList>
            <person name="Jarrige D."/>
            <person name="Haridas S."/>
            <person name="Bleykasten-Grosshans C."/>
            <person name="Joly M."/>
            <person name="Nadalig T."/>
            <person name="Sancelme M."/>
            <person name="Vuilleumier S."/>
            <person name="Grigoriev I.V."/>
            <person name="Amato P."/>
            <person name="Bringel F."/>
        </authorList>
    </citation>
    <scope>NUCLEOTIDE SEQUENCE</scope>
    <source>
        <strain evidence="7">PDD-24b-2</strain>
    </source>
</reference>
<comment type="caution">
    <text evidence="7">The sequence shown here is derived from an EMBL/GenBank/DDBJ whole genome shotgun (WGS) entry which is preliminary data.</text>
</comment>
<dbReference type="GO" id="GO:0006506">
    <property type="term" value="P:GPI anchor biosynthetic process"/>
    <property type="evidence" value="ECO:0007669"/>
    <property type="project" value="TreeGrafter"/>
</dbReference>
<keyword evidence="3 5" id="KW-1133">Transmembrane helix</keyword>
<dbReference type="Proteomes" id="UP001164286">
    <property type="component" value="Unassembled WGS sequence"/>
</dbReference>
<dbReference type="GO" id="GO:0016020">
    <property type="term" value="C:membrane"/>
    <property type="evidence" value="ECO:0007669"/>
    <property type="project" value="UniProtKB-SubCell"/>
</dbReference>
<keyword evidence="4 5" id="KW-0472">Membrane</keyword>
<dbReference type="PANTHER" id="PTHR46346:SF1">
    <property type="entry name" value="PHOSPHATIDYLINOSITOL N-ACETYLGLUCOSAMINYLTRANSFERASE SUBUNIT P"/>
    <property type="match status" value="1"/>
</dbReference>
<dbReference type="AlphaFoldDB" id="A0AA38H6L2"/>
<dbReference type="GO" id="GO:0005783">
    <property type="term" value="C:endoplasmic reticulum"/>
    <property type="evidence" value="ECO:0007669"/>
    <property type="project" value="TreeGrafter"/>
</dbReference>
<comment type="subcellular location">
    <subcellularLocation>
        <location evidence="1">Membrane</location>
        <topology evidence="1">Multi-pass membrane protein</topology>
    </subcellularLocation>
</comment>
<feature type="transmembrane region" description="Helical" evidence="5">
    <location>
        <begin position="117"/>
        <end position="140"/>
    </location>
</feature>
<dbReference type="RefSeq" id="XP_052945344.1">
    <property type="nucleotide sequence ID" value="XM_053092860.1"/>
</dbReference>
<dbReference type="GeneID" id="77732065"/>
<organism evidence="7 8">
    <name type="scientific">Dioszegia hungarica</name>
    <dbReference type="NCBI Taxonomy" id="4972"/>
    <lineage>
        <taxon>Eukaryota</taxon>
        <taxon>Fungi</taxon>
        <taxon>Dikarya</taxon>
        <taxon>Basidiomycota</taxon>
        <taxon>Agaricomycotina</taxon>
        <taxon>Tremellomycetes</taxon>
        <taxon>Tremellales</taxon>
        <taxon>Bulleribasidiaceae</taxon>
        <taxon>Dioszegia</taxon>
    </lineage>
</organism>
<proteinExistence type="predicted"/>
<sequence>MRRRVATLAEPLSVAAASDTTGASQKEQEPAVLSPLSPISPWPPEPQLELPAVRATAGQTIQPEASSTLPTAKEVYGSLAVLLTYISGIVYLVWAFAPIGWLDQWGWTWYPDREWSVIVPCYLMVLVLLTYWIYSAMVAFNTPAFNSPSLITDSFARIPVKKANSDPYYWRFAEADAIPEAVDLPIDLVNRVLYPARPRPK</sequence>
<dbReference type="EMBL" id="JAKWFO010000005">
    <property type="protein sequence ID" value="KAI9635567.1"/>
    <property type="molecule type" value="Genomic_DNA"/>
</dbReference>
<gene>
    <name evidence="7" type="ORF">MKK02DRAFT_44256</name>
</gene>
<evidence type="ECO:0000313" key="8">
    <source>
        <dbReference type="Proteomes" id="UP001164286"/>
    </source>
</evidence>
<protein>
    <submittedName>
        <fullName evidence="7">PIG-P</fullName>
    </submittedName>
</protein>
<evidence type="ECO:0000256" key="1">
    <source>
        <dbReference type="ARBA" id="ARBA00004141"/>
    </source>
</evidence>
<evidence type="ECO:0000256" key="3">
    <source>
        <dbReference type="ARBA" id="ARBA00022989"/>
    </source>
</evidence>
<evidence type="ECO:0000259" key="6">
    <source>
        <dbReference type="Pfam" id="PF08510"/>
    </source>
</evidence>
<dbReference type="InterPro" id="IPR013717">
    <property type="entry name" value="PIG-P"/>
</dbReference>
<accession>A0AA38H6L2</accession>
<dbReference type="InterPro" id="IPR052263">
    <property type="entry name" value="GPI_Anchor_Biosynth"/>
</dbReference>
<feature type="transmembrane region" description="Helical" evidence="5">
    <location>
        <begin position="75"/>
        <end position="97"/>
    </location>
</feature>
<name>A0AA38H6L2_9TREE</name>
<keyword evidence="8" id="KW-1185">Reference proteome</keyword>
<feature type="domain" description="PIG-P" evidence="6">
    <location>
        <begin position="73"/>
        <end position="194"/>
    </location>
</feature>
<evidence type="ECO:0000256" key="2">
    <source>
        <dbReference type="ARBA" id="ARBA00022692"/>
    </source>
</evidence>
<evidence type="ECO:0000313" key="7">
    <source>
        <dbReference type="EMBL" id="KAI9635567.1"/>
    </source>
</evidence>
<keyword evidence="2 5" id="KW-0812">Transmembrane</keyword>
<evidence type="ECO:0000256" key="4">
    <source>
        <dbReference type="ARBA" id="ARBA00023136"/>
    </source>
</evidence>
<dbReference type="Pfam" id="PF08510">
    <property type="entry name" value="PIG-P"/>
    <property type="match status" value="1"/>
</dbReference>